<dbReference type="EMBL" id="KZ772830">
    <property type="protein sequence ID" value="PTQ28552.1"/>
    <property type="molecule type" value="Genomic_DNA"/>
</dbReference>
<reference evidence="2" key="1">
    <citation type="journal article" date="2017" name="Cell">
        <title>Insights into land plant evolution garnered from the Marchantia polymorpha genome.</title>
        <authorList>
            <person name="Bowman J.L."/>
            <person name="Kohchi T."/>
            <person name="Yamato K.T."/>
            <person name="Jenkins J."/>
            <person name="Shu S."/>
            <person name="Ishizaki K."/>
            <person name="Yamaoka S."/>
            <person name="Nishihama R."/>
            <person name="Nakamura Y."/>
            <person name="Berger F."/>
            <person name="Adam C."/>
            <person name="Aki S.S."/>
            <person name="Althoff F."/>
            <person name="Araki T."/>
            <person name="Arteaga-Vazquez M.A."/>
            <person name="Balasubrmanian S."/>
            <person name="Barry K."/>
            <person name="Bauer D."/>
            <person name="Boehm C.R."/>
            <person name="Briginshaw L."/>
            <person name="Caballero-Perez J."/>
            <person name="Catarino B."/>
            <person name="Chen F."/>
            <person name="Chiyoda S."/>
            <person name="Chovatia M."/>
            <person name="Davies K.M."/>
            <person name="Delmans M."/>
            <person name="Demura T."/>
            <person name="Dierschke T."/>
            <person name="Dolan L."/>
            <person name="Dorantes-Acosta A.E."/>
            <person name="Eklund D.M."/>
            <person name="Florent S.N."/>
            <person name="Flores-Sandoval E."/>
            <person name="Fujiyama A."/>
            <person name="Fukuzawa H."/>
            <person name="Galik B."/>
            <person name="Grimanelli D."/>
            <person name="Grimwood J."/>
            <person name="Grossniklaus U."/>
            <person name="Hamada T."/>
            <person name="Haseloff J."/>
            <person name="Hetherington A.J."/>
            <person name="Higo A."/>
            <person name="Hirakawa Y."/>
            <person name="Hundley H.N."/>
            <person name="Ikeda Y."/>
            <person name="Inoue K."/>
            <person name="Inoue S.I."/>
            <person name="Ishida S."/>
            <person name="Jia Q."/>
            <person name="Kakita M."/>
            <person name="Kanazawa T."/>
            <person name="Kawai Y."/>
            <person name="Kawashima T."/>
            <person name="Kennedy M."/>
            <person name="Kinose K."/>
            <person name="Kinoshita T."/>
            <person name="Kohara Y."/>
            <person name="Koide E."/>
            <person name="Komatsu K."/>
            <person name="Kopischke S."/>
            <person name="Kubo M."/>
            <person name="Kyozuka J."/>
            <person name="Lagercrantz U."/>
            <person name="Lin S.S."/>
            <person name="Lindquist E."/>
            <person name="Lipzen A.M."/>
            <person name="Lu C.W."/>
            <person name="De Luna E."/>
            <person name="Martienssen R.A."/>
            <person name="Minamino N."/>
            <person name="Mizutani M."/>
            <person name="Mizutani M."/>
            <person name="Mochizuki N."/>
            <person name="Monte I."/>
            <person name="Mosher R."/>
            <person name="Nagasaki H."/>
            <person name="Nakagami H."/>
            <person name="Naramoto S."/>
            <person name="Nishitani K."/>
            <person name="Ohtani M."/>
            <person name="Okamoto T."/>
            <person name="Okumura M."/>
            <person name="Phillips J."/>
            <person name="Pollak B."/>
            <person name="Reinders A."/>
            <person name="Rovekamp M."/>
            <person name="Sano R."/>
            <person name="Sawa S."/>
            <person name="Schmid M.W."/>
            <person name="Shirakawa M."/>
            <person name="Solano R."/>
            <person name="Spunde A."/>
            <person name="Suetsugu N."/>
            <person name="Sugano S."/>
            <person name="Sugiyama A."/>
            <person name="Sun R."/>
            <person name="Suzuki Y."/>
            <person name="Takenaka M."/>
            <person name="Takezawa D."/>
            <person name="Tomogane H."/>
            <person name="Tsuzuki M."/>
            <person name="Ueda T."/>
            <person name="Umeda M."/>
            <person name="Ward J.M."/>
            <person name="Watanabe Y."/>
            <person name="Yazaki K."/>
            <person name="Yokoyama R."/>
            <person name="Yoshitake Y."/>
            <person name="Yotsui I."/>
            <person name="Zachgo S."/>
            <person name="Schmutz J."/>
        </authorList>
    </citation>
    <scope>NUCLEOTIDE SEQUENCE [LARGE SCALE GENOMIC DNA]</scope>
    <source>
        <strain evidence="2">Tak-1</strain>
    </source>
</reference>
<protein>
    <submittedName>
        <fullName evidence="1">Uncharacterized protein</fullName>
    </submittedName>
</protein>
<dbReference type="Proteomes" id="UP000244005">
    <property type="component" value="Unassembled WGS sequence"/>
</dbReference>
<organism evidence="1 2">
    <name type="scientific">Marchantia polymorpha</name>
    <name type="common">Common liverwort</name>
    <name type="synonym">Marchantia aquatica</name>
    <dbReference type="NCBI Taxonomy" id="3197"/>
    <lineage>
        <taxon>Eukaryota</taxon>
        <taxon>Viridiplantae</taxon>
        <taxon>Streptophyta</taxon>
        <taxon>Embryophyta</taxon>
        <taxon>Marchantiophyta</taxon>
        <taxon>Marchantiopsida</taxon>
        <taxon>Marchantiidae</taxon>
        <taxon>Marchantiales</taxon>
        <taxon>Marchantiaceae</taxon>
        <taxon>Marchantia</taxon>
    </lineage>
</organism>
<evidence type="ECO:0000313" key="1">
    <source>
        <dbReference type="EMBL" id="PTQ28552.1"/>
    </source>
</evidence>
<sequence length="72" mass="8416">MFCLQTIHKELQIICLARGITEKPALMIMAQKIYEVASRTDEGHVTDDSELSRQQVEQGFQLLRQRLQHRHP</sequence>
<evidence type="ECO:0000313" key="2">
    <source>
        <dbReference type="Proteomes" id="UP000244005"/>
    </source>
</evidence>
<dbReference type="Gramene" id="Mp3g21100.1">
    <property type="protein sequence ID" value="Mp3g21100.1.cds1"/>
    <property type="gene ID" value="Mp3g21100"/>
</dbReference>
<name>A0A2R6W425_MARPO</name>
<dbReference type="AlphaFoldDB" id="A0A2R6W425"/>
<keyword evidence="2" id="KW-1185">Reference proteome</keyword>
<proteinExistence type="predicted"/>
<gene>
    <name evidence="1" type="ORF">MARPO_0160s0005</name>
</gene>
<accession>A0A2R6W425</accession>